<keyword evidence="1" id="KW-0472">Membrane</keyword>
<reference evidence="2 3" key="1">
    <citation type="submission" date="2019-03" db="EMBL/GenBank/DDBJ databases">
        <title>Genomic Encyclopedia of Type Strains, Phase IV (KMG-IV): sequencing the most valuable type-strain genomes for metagenomic binning, comparative biology and taxonomic classification.</title>
        <authorList>
            <person name="Goeker M."/>
        </authorList>
    </citation>
    <scope>NUCLEOTIDE SEQUENCE [LARGE SCALE GENOMIC DNA]</scope>
    <source>
        <strain evidence="2 3">LX-B</strain>
    </source>
</reference>
<name>A0A4R1RB10_HYDET</name>
<feature type="transmembrane region" description="Helical" evidence="1">
    <location>
        <begin position="6"/>
        <end position="25"/>
    </location>
</feature>
<gene>
    <name evidence="2" type="ORF">EDC14_102217</name>
</gene>
<dbReference type="Proteomes" id="UP000295008">
    <property type="component" value="Unassembled WGS sequence"/>
</dbReference>
<dbReference type="AlphaFoldDB" id="A0A4R1RB10"/>
<evidence type="ECO:0000313" key="3">
    <source>
        <dbReference type="Proteomes" id="UP000295008"/>
    </source>
</evidence>
<comment type="caution">
    <text evidence="2">The sequence shown here is derived from an EMBL/GenBank/DDBJ whole genome shotgun (WGS) entry which is preliminary data.</text>
</comment>
<keyword evidence="1" id="KW-1133">Transmembrane helix</keyword>
<proteinExistence type="predicted"/>
<protein>
    <submittedName>
        <fullName evidence="2">Uncharacterized protein</fullName>
    </submittedName>
</protein>
<dbReference type="EMBL" id="SLUN01000022">
    <property type="protein sequence ID" value="TCL62963.1"/>
    <property type="molecule type" value="Genomic_DNA"/>
</dbReference>
<sequence>MKSQPASFYFMICLICLIASGILFLTRFRAQVPVRIDFDKQFQEYRLSK</sequence>
<keyword evidence="3" id="KW-1185">Reference proteome</keyword>
<keyword evidence="1" id="KW-0812">Transmembrane</keyword>
<organism evidence="2 3">
    <name type="scientific">Hydrogenispora ethanolica</name>
    <dbReference type="NCBI Taxonomy" id="1082276"/>
    <lineage>
        <taxon>Bacteria</taxon>
        <taxon>Bacillati</taxon>
        <taxon>Bacillota</taxon>
        <taxon>Hydrogenispora</taxon>
    </lineage>
</organism>
<accession>A0A4R1RB10</accession>
<evidence type="ECO:0000313" key="2">
    <source>
        <dbReference type="EMBL" id="TCL62963.1"/>
    </source>
</evidence>
<evidence type="ECO:0000256" key="1">
    <source>
        <dbReference type="SAM" id="Phobius"/>
    </source>
</evidence>